<dbReference type="InterPro" id="IPR022648">
    <property type="entry name" value="Pr_cel_nuc_antig_N"/>
</dbReference>
<dbReference type="AlphaFoldDB" id="A0A8X7YX27"/>
<keyword evidence="3" id="KW-1185">Reference proteome</keyword>
<name>A0A8X7YX27_POPTO</name>
<proteinExistence type="predicted"/>
<feature type="domain" description="Proliferating cell nuclear antigen PCNA N-terminal" evidence="1">
    <location>
        <begin position="1"/>
        <end position="31"/>
    </location>
</feature>
<organism evidence="2 3">
    <name type="scientific">Populus tomentosa</name>
    <name type="common">Chinese white poplar</name>
    <dbReference type="NCBI Taxonomy" id="118781"/>
    <lineage>
        <taxon>Eukaryota</taxon>
        <taxon>Viridiplantae</taxon>
        <taxon>Streptophyta</taxon>
        <taxon>Embryophyta</taxon>
        <taxon>Tracheophyta</taxon>
        <taxon>Spermatophyta</taxon>
        <taxon>Magnoliopsida</taxon>
        <taxon>eudicotyledons</taxon>
        <taxon>Gunneridae</taxon>
        <taxon>Pentapetalae</taxon>
        <taxon>rosids</taxon>
        <taxon>fabids</taxon>
        <taxon>Malpighiales</taxon>
        <taxon>Salicaceae</taxon>
        <taxon>Saliceae</taxon>
        <taxon>Populus</taxon>
    </lineage>
</organism>
<comment type="caution">
    <text evidence="2">The sequence shown here is derived from an EMBL/GenBank/DDBJ whole genome shotgun (WGS) entry which is preliminary data.</text>
</comment>
<reference evidence="2" key="1">
    <citation type="journal article" date="2020" name="bioRxiv">
        <title>Hybrid origin of Populus tomentosa Carr. identified through genome sequencing and phylogenomic analysis.</title>
        <authorList>
            <person name="An X."/>
            <person name="Gao K."/>
            <person name="Chen Z."/>
            <person name="Li J."/>
            <person name="Yang X."/>
            <person name="Yang X."/>
            <person name="Zhou J."/>
            <person name="Guo T."/>
            <person name="Zhao T."/>
            <person name="Huang S."/>
            <person name="Miao D."/>
            <person name="Khan W.U."/>
            <person name="Rao P."/>
            <person name="Ye M."/>
            <person name="Lei B."/>
            <person name="Liao W."/>
            <person name="Wang J."/>
            <person name="Ji L."/>
            <person name="Li Y."/>
            <person name="Guo B."/>
            <person name="Mustafa N.S."/>
            <person name="Li S."/>
            <person name="Yun Q."/>
            <person name="Keller S.R."/>
            <person name="Mao J."/>
            <person name="Zhang R."/>
            <person name="Strauss S.H."/>
        </authorList>
    </citation>
    <scope>NUCLEOTIDE SEQUENCE</scope>
    <source>
        <strain evidence="2">GM15</strain>
        <tissue evidence="2">Leaf</tissue>
    </source>
</reference>
<protein>
    <recommendedName>
        <fullName evidence="1">Proliferating cell nuclear antigen PCNA N-terminal domain-containing protein</fullName>
    </recommendedName>
</protein>
<dbReference type="Proteomes" id="UP000886885">
    <property type="component" value="Chromosome 10D"/>
</dbReference>
<dbReference type="GO" id="GO:0006275">
    <property type="term" value="P:regulation of DNA replication"/>
    <property type="evidence" value="ECO:0007669"/>
    <property type="project" value="InterPro"/>
</dbReference>
<dbReference type="Pfam" id="PF00705">
    <property type="entry name" value="PCNA_N"/>
    <property type="match status" value="1"/>
</dbReference>
<evidence type="ECO:0000313" key="3">
    <source>
        <dbReference type="Proteomes" id="UP000886885"/>
    </source>
</evidence>
<dbReference type="GO" id="GO:0003677">
    <property type="term" value="F:DNA binding"/>
    <property type="evidence" value="ECO:0007669"/>
    <property type="project" value="InterPro"/>
</dbReference>
<evidence type="ECO:0000313" key="2">
    <source>
        <dbReference type="EMBL" id="KAG6758266.1"/>
    </source>
</evidence>
<accession>A0A8X7YX27</accession>
<evidence type="ECO:0000259" key="1">
    <source>
        <dbReference type="Pfam" id="PF00705"/>
    </source>
</evidence>
<gene>
    <name evidence="2" type="ORF">POTOM_038604</name>
</gene>
<dbReference type="EMBL" id="JAAWWB010000020">
    <property type="protein sequence ID" value="KAG6758266.1"/>
    <property type="molecule type" value="Genomic_DNA"/>
</dbReference>
<sequence length="98" mass="10659">MGMNIGNMEKMLKFANNDDIVIIKADGGGDTSESLDECLLLLQKAVGHLPFTAHSSLDRCLLLFALLPSTLFPEKQRPARRIGSSVALLFGNNDDTEP</sequence>